<dbReference type="SUPFAM" id="SSF48230">
    <property type="entry name" value="Chondroitin AC/alginate lyase"/>
    <property type="match status" value="1"/>
</dbReference>
<sequence>MNKKIFLFLWLLFWAPVLLATNYPNTFVTNVDALLSNKVGILNGNPVLLKAKAQLIAEVEKILEKNERYSVCYDKEVPFKGSIHDYYSLSRYAWPNPETETGLPYVGRDGEVNPEIYSLQDSYMLGSVCNEVYKLGLAYFYTEDERYVNWIKELIKVFFIEEATRMNPNFEYAQVVKGKTNTGGATIGAFPLVYLIDGIQLVQTSKNWEMTNQDEIEKWFEAFFDWMLNSEKGKNQGRAPNNIGTYYTVQVSTYALFLKKYDIAKDILLNQGKHRVDEQINEFGELSFELKRGNPFEYVKFAVTSFDLLMNLSSVLGVDLIKYKNSKGTGVLDVHYWLLPYALGDKKWDYSKEKVSKNQIAIVLLRSNLCECSKYFYEQMGDLSCQVILTQLFFKI</sequence>
<name>A0ABW5YKV4_9FLAO</name>
<keyword evidence="1" id="KW-0732">Signal</keyword>
<evidence type="ECO:0000256" key="2">
    <source>
        <dbReference type="ARBA" id="ARBA00023239"/>
    </source>
</evidence>
<dbReference type="InterPro" id="IPR008397">
    <property type="entry name" value="Alginate_lyase_dom"/>
</dbReference>
<evidence type="ECO:0000313" key="5">
    <source>
        <dbReference type="Proteomes" id="UP001597534"/>
    </source>
</evidence>
<evidence type="ECO:0000259" key="3">
    <source>
        <dbReference type="Pfam" id="PF05426"/>
    </source>
</evidence>
<dbReference type="InterPro" id="IPR008929">
    <property type="entry name" value="Chondroitin_lyas"/>
</dbReference>
<dbReference type="Proteomes" id="UP001597534">
    <property type="component" value="Unassembled WGS sequence"/>
</dbReference>
<dbReference type="EMBL" id="JBHUPC010000010">
    <property type="protein sequence ID" value="MFD2891039.1"/>
    <property type="molecule type" value="Genomic_DNA"/>
</dbReference>
<comment type="caution">
    <text evidence="4">The sequence shown here is derived from an EMBL/GenBank/DDBJ whole genome shotgun (WGS) entry which is preliminary data.</text>
</comment>
<proteinExistence type="predicted"/>
<dbReference type="Pfam" id="PF05426">
    <property type="entry name" value="Alginate_lyase"/>
    <property type="match status" value="1"/>
</dbReference>
<keyword evidence="5" id="KW-1185">Reference proteome</keyword>
<protein>
    <submittedName>
        <fullName evidence="4">Alginate lyase family protein</fullName>
    </submittedName>
</protein>
<gene>
    <name evidence="4" type="ORF">ACFS5J_03315</name>
</gene>
<evidence type="ECO:0000313" key="4">
    <source>
        <dbReference type="EMBL" id="MFD2891039.1"/>
    </source>
</evidence>
<keyword evidence="2 4" id="KW-0456">Lyase</keyword>
<accession>A0ABW5YKV4</accession>
<feature type="domain" description="Alginate lyase" evidence="3">
    <location>
        <begin position="75"/>
        <end position="348"/>
    </location>
</feature>
<reference evidence="5" key="1">
    <citation type="journal article" date="2019" name="Int. J. Syst. Evol. Microbiol.">
        <title>The Global Catalogue of Microorganisms (GCM) 10K type strain sequencing project: providing services to taxonomists for standard genome sequencing and annotation.</title>
        <authorList>
            <consortium name="The Broad Institute Genomics Platform"/>
            <consortium name="The Broad Institute Genome Sequencing Center for Infectious Disease"/>
            <person name="Wu L."/>
            <person name="Ma J."/>
        </authorList>
    </citation>
    <scope>NUCLEOTIDE SEQUENCE [LARGE SCALE GENOMIC DNA]</scope>
    <source>
        <strain evidence="5">KCTC 22671</strain>
    </source>
</reference>
<dbReference type="RefSeq" id="WP_379810569.1">
    <property type="nucleotide sequence ID" value="NZ_JBHUPC010000010.1"/>
</dbReference>
<dbReference type="Gene3D" id="1.50.10.100">
    <property type="entry name" value="Chondroitin AC/alginate lyase"/>
    <property type="match status" value="1"/>
</dbReference>
<evidence type="ECO:0000256" key="1">
    <source>
        <dbReference type="ARBA" id="ARBA00022729"/>
    </source>
</evidence>
<dbReference type="GO" id="GO:0016829">
    <property type="term" value="F:lyase activity"/>
    <property type="evidence" value="ECO:0007669"/>
    <property type="project" value="UniProtKB-KW"/>
</dbReference>
<organism evidence="4 5">
    <name type="scientific">Flavobacterium chuncheonense</name>
    <dbReference type="NCBI Taxonomy" id="2026653"/>
    <lineage>
        <taxon>Bacteria</taxon>
        <taxon>Pseudomonadati</taxon>
        <taxon>Bacteroidota</taxon>
        <taxon>Flavobacteriia</taxon>
        <taxon>Flavobacteriales</taxon>
        <taxon>Flavobacteriaceae</taxon>
        <taxon>Flavobacterium</taxon>
    </lineage>
</organism>